<sequence>MGITRRDFLNGVALSVVAGMAPIQMLKASPDLANKALLYYPPELTGLRGNHNGSFESAHAIARSGKKYDYVDIPVEEEYDLVVVGAGISGLAAAFFYQQQMGKDKKILLLDNHDDFGGHAKRNEFTTPEGTVLGYGGSESLQSPKSIYSKVAMGLIEALGVDVDGLGNSFQQTFYPDLGLSRGVYFDRENFGINKVVAGDPGRNVADDIPPNRLNGRSYREFISDFPLPEADKEALITLHEETVDYLSGMSQDEKVEYIASHSYTHYLRDKVKLSPKAIKFFQQKTNDFQAVGIDSTSCEDARLCALPGFGALNLPPLDAEEQSELDDPYIYHFPDGNAGLTRLLVRRLIPAVAPGHDMYDVVQAKFDYSQLDKPDSAVRLRLNSAVLHTENVANNKVDVTYLFENIKLRKIRADKVIMAGYNMMIPYLVPSMPDVQKNALRQNVKAPLVYTKVVIKNWQPFVKLGVHEVYSPAAPYSRVKLDYPVSMGGYEHAKSPDSPMCLHMVYVPTMPGSALSPREQSRMGRTTLLAMPFSAHEKMIREQLQGMLGDAGFNHESDILAITVNRWSHGYSYTVNSLFDDENEAETIIQTARKPFGNIFIANSDADWSPYAHSAIDQGWRAVEEIVATITTTKSAGGAA</sequence>
<dbReference type="SUPFAM" id="SSF51905">
    <property type="entry name" value="FAD/NAD(P)-binding domain"/>
    <property type="match status" value="1"/>
</dbReference>
<reference evidence="1 2" key="1">
    <citation type="submission" date="2016-10" db="EMBL/GenBank/DDBJ databases">
        <authorList>
            <person name="Varghese N."/>
            <person name="Submissions S."/>
        </authorList>
    </citation>
    <scope>NUCLEOTIDE SEQUENCE [LARGE SCALE GENOMIC DNA]</scope>
    <source>
        <strain evidence="1 2">DSM 5563</strain>
    </source>
</reference>
<dbReference type="Gene3D" id="3.50.50.60">
    <property type="entry name" value="FAD/NAD(P)-binding domain"/>
    <property type="match status" value="2"/>
</dbReference>
<dbReference type="Proteomes" id="UP000226420">
    <property type="component" value="Unassembled WGS sequence"/>
</dbReference>
<evidence type="ECO:0000313" key="2">
    <source>
        <dbReference type="Proteomes" id="UP000226420"/>
    </source>
</evidence>
<dbReference type="RefSeq" id="WP_074824868.1">
    <property type="nucleotide sequence ID" value="NZ_FOLW01000017.1"/>
</dbReference>
<dbReference type="Pfam" id="PF13450">
    <property type="entry name" value="NAD_binding_8"/>
    <property type="match status" value="1"/>
</dbReference>
<name>A0AAJ4WDJ8_9GAMM</name>
<comment type="caution">
    <text evidence="1">The sequence shown here is derived from an EMBL/GenBank/DDBJ whole genome shotgun (WGS) entry which is preliminary data.</text>
</comment>
<dbReference type="EMBL" id="FOLW01000017">
    <property type="protein sequence ID" value="SFD41932.1"/>
    <property type="molecule type" value="Genomic_DNA"/>
</dbReference>
<dbReference type="InterPro" id="IPR036188">
    <property type="entry name" value="FAD/NAD-bd_sf"/>
</dbReference>
<dbReference type="InterPro" id="IPR006311">
    <property type="entry name" value="TAT_signal"/>
</dbReference>
<protein>
    <submittedName>
        <fullName evidence="1">Spermidine dehydrogenase</fullName>
    </submittedName>
</protein>
<proteinExistence type="predicted"/>
<evidence type="ECO:0000313" key="1">
    <source>
        <dbReference type="EMBL" id="SFD41932.1"/>
    </source>
</evidence>
<organism evidence="1 2">
    <name type="scientific">Pragia fontium DSM 5563 = ATCC 49100</name>
    <dbReference type="NCBI Taxonomy" id="1122977"/>
    <lineage>
        <taxon>Bacteria</taxon>
        <taxon>Pseudomonadati</taxon>
        <taxon>Pseudomonadota</taxon>
        <taxon>Gammaproteobacteria</taxon>
        <taxon>Enterobacterales</taxon>
        <taxon>Budviciaceae</taxon>
        <taxon>Pragia</taxon>
    </lineage>
</organism>
<dbReference type="AlphaFoldDB" id="A0AAJ4WDJ8"/>
<gene>
    <name evidence="1" type="ORF">SAMN02745723_11732</name>
</gene>
<dbReference type="PROSITE" id="PS51318">
    <property type="entry name" value="TAT"/>
    <property type="match status" value="1"/>
</dbReference>
<accession>A0AAJ4WDJ8</accession>